<protein>
    <submittedName>
        <fullName evidence="1">Uncharacterized protein</fullName>
    </submittedName>
</protein>
<dbReference type="EMBL" id="LAZR01024899">
    <property type="protein sequence ID" value="KKL73638.1"/>
    <property type="molecule type" value="Genomic_DNA"/>
</dbReference>
<organism evidence="1">
    <name type="scientific">marine sediment metagenome</name>
    <dbReference type="NCBI Taxonomy" id="412755"/>
    <lineage>
        <taxon>unclassified sequences</taxon>
        <taxon>metagenomes</taxon>
        <taxon>ecological metagenomes</taxon>
    </lineage>
</organism>
<reference evidence="1" key="1">
    <citation type="journal article" date="2015" name="Nature">
        <title>Complex archaea that bridge the gap between prokaryotes and eukaryotes.</title>
        <authorList>
            <person name="Spang A."/>
            <person name="Saw J.H."/>
            <person name="Jorgensen S.L."/>
            <person name="Zaremba-Niedzwiedzka K."/>
            <person name="Martijn J."/>
            <person name="Lind A.E."/>
            <person name="van Eijk R."/>
            <person name="Schleper C."/>
            <person name="Guy L."/>
            <person name="Ettema T.J."/>
        </authorList>
    </citation>
    <scope>NUCLEOTIDE SEQUENCE</scope>
</reference>
<sequence length="142" mass="15430">MTNVATNIVDNVYEPFPEGTYMGSFADCDMKTSQDNSWAGLELSFTDVEPVGDSPEDGRPFKDTITIRVKDVSILEVEDFSALPKEQFALRLGVGLLAGLAEAFGAATRTEDGVDVDLEGFLASLQDGSFRGLEASFITRHR</sequence>
<proteinExistence type="predicted"/>
<name>A0A0F9EHQ6_9ZZZZ</name>
<comment type="caution">
    <text evidence="1">The sequence shown here is derived from an EMBL/GenBank/DDBJ whole genome shotgun (WGS) entry which is preliminary data.</text>
</comment>
<dbReference type="AlphaFoldDB" id="A0A0F9EHQ6"/>
<gene>
    <name evidence="1" type="ORF">LCGC14_2072920</name>
</gene>
<accession>A0A0F9EHQ6</accession>
<feature type="non-terminal residue" evidence="1">
    <location>
        <position position="142"/>
    </location>
</feature>
<evidence type="ECO:0000313" key="1">
    <source>
        <dbReference type="EMBL" id="KKL73638.1"/>
    </source>
</evidence>